<dbReference type="SMART" id="SM01091">
    <property type="entry name" value="CorC_HlyC"/>
    <property type="match status" value="1"/>
</dbReference>
<dbReference type="EMBL" id="ACDP02000001">
    <property type="protein sequence ID" value="EEO28553.2"/>
    <property type="molecule type" value="Genomic_DNA"/>
</dbReference>
<keyword evidence="13" id="KW-1185">Reference proteome</keyword>
<evidence type="ECO:0000256" key="6">
    <source>
        <dbReference type="ARBA" id="ARBA00023136"/>
    </source>
</evidence>
<dbReference type="HOGENOM" id="CLU_015237_4_0_4"/>
<protein>
    <recommendedName>
        <fullName evidence="14">HlyC/CorC family transporter</fullName>
    </recommendedName>
</protein>
<comment type="subcellular location">
    <subcellularLocation>
        <location evidence="1">Membrane</location>
        <topology evidence="1">Multi-pass membrane protein</topology>
    </subcellularLocation>
</comment>
<name>C3X5R7_9BURK</name>
<keyword evidence="5 7" id="KW-0129">CBS domain</keyword>
<dbReference type="Pfam" id="PF01595">
    <property type="entry name" value="CNNM"/>
    <property type="match status" value="1"/>
</dbReference>
<keyword evidence="3" id="KW-0677">Repeat</keyword>
<feature type="domain" description="CNNM transmembrane" evidence="11">
    <location>
        <begin position="1"/>
        <end position="201"/>
    </location>
</feature>
<feature type="domain" description="CBS" evidence="10">
    <location>
        <begin position="220"/>
        <end position="279"/>
    </location>
</feature>
<evidence type="ECO:0000256" key="1">
    <source>
        <dbReference type="ARBA" id="ARBA00004141"/>
    </source>
</evidence>
<evidence type="ECO:0000256" key="2">
    <source>
        <dbReference type="ARBA" id="ARBA00022692"/>
    </source>
</evidence>
<dbReference type="Proteomes" id="UP000003973">
    <property type="component" value="Unassembled WGS sequence"/>
</dbReference>
<accession>C3X5R7</accession>
<dbReference type="eggNOG" id="COG1253">
    <property type="taxonomic scope" value="Bacteria"/>
</dbReference>
<evidence type="ECO:0008006" key="14">
    <source>
        <dbReference type="Google" id="ProtNLM"/>
    </source>
</evidence>
<keyword evidence="6 8" id="KW-0472">Membrane</keyword>
<dbReference type="AlphaFoldDB" id="C3X5R7"/>
<dbReference type="PROSITE" id="PS51846">
    <property type="entry name" value="CNNM"/>
    <property type="match status" value="1"/>
</dbReference>
<dbReference type="InterPro" id="IPR002550">
    <property type="entry name" value="CNNM"/>
</dbReference>
<evidence type="ECO:0000256" key="7">
    <source>
        <dbReference type="PROSITE-ProRule" id="PRU00703"/>
    </source>
</evidence>
<dbReference type="PROSITE" id="PS51371">
    <property type="entry name" value="CBS"/>
    <property type="match status" value="2"/>
</dbReference>
<evidence type="ECO:0000256" key="4">
    <source>
        <dbReference type="ARBA" id="ARBA00022989"/>
    </source>
</evidence>
<dbReference type="PANTHER" id="PTHR22777">
    <property type="entry name" value="HEMOLYSIN-RELATED"/>
    <property type="match status" value="1"/>
</dbReference>
<dbReference type="InterPro" id="IPR036318">
    <property type="entry name" value="FAD-bd_PCMH-like_sf"/>
</dbReference>
<sequence length="445" mass="48403">MDALLTDLLLLVLLTLLNGVFAMAEIALVSARKVRLQSLAEKGSAGAKRALELAQSPSRFLSTIQVGITSIGILSGAIGENAISAPFARWLGEVPYLEPYSRAIALTVTVIALTYFSVVIGELVPKNLALRAPERMASAIARPLSTVALAARPLVWLLAKSSEGLMSLLGIKKSSEPPISDNEINALMGQGTQAGVFHASEQEFVSNVLKLDQQPVVEIMTPRHDLAFIDLQYPVETLRSQIVAFEHTRLIVCRDGLSHILGILSKGDLLKKTVDGTPVTLDDIEAVLQKPLFIPETVSTIQLMENFRHTRNGFSLIVDEYGEVQGIVTLNDVLAAIIGDYSVPEMTEENGLIRREDGSWLVNGEVGMERLASELGMKKALPGEETNRFHTVGGFVMYMLGKIPSPADHFDSDGWRFEVMNMDKNRVDKVLVTPLGSSTEKKSSA</sequence>
<reference evidence="12" key="1">
    <citation type="submission" date="2011-10" db="EMBL/GenBank/DDBJ databases">
        <title>The Genome Sequence of Oxalobacter formigenes HOxBLS.</title>
        <authorList>
            <consortium name="The Broad Institute Genome Sequencing Platform"/>
            <person name="Earl A."/>
            <person name="Ward D."/>
            <person name="Feldgarden M."/>
            <person name="Gevers D."/>
            <person name="Allison M.J."/>
            <person name="Humphrey S."/>
            <person name="Young S.K."/>
            <person name="Zeng Q."/>
            <person name="Gargeya S."/>
            <person name="Fitzgerald M."/>
            <person name="Haas B."/>
            <person name="Abouelleil A."/>
            <person name="Alvarado L."/>
            <person name="Arachchi H.M."/>
            <person name="Berlin A."/>
            <person name="Brown A."/>
            <person name="Chapman S.B."/>
            <person name="Chen Z."/>
            <person name="Dunbar C."/>
            <person name="Freedman E."/>
            <person name="Gearin G."/>
            <person name="Goldberg J."/>
            <person name="Griggs A."/>
            <person name="Gujja S."/>
            <person name="Heiman D."/>
            <person name="Howarth C."/>
            <person name="Larson L."/>
            <person name="Lui A."/>
            <person name="MacDonald P.J.P."/>
            <person name="Montmayeur A."/>
            <person name="Murphy C."/>
            <person name="Neiman D."/>
            <person name="Pearson M."/>
            <person name="Priest M."/>
            <person name="Roberts A."/>
            <person name="Saif S."/>
            <person name="Shea T."/>
            <person name="Shenoy N."/>
            <person name="Sisk P."/>
            <person name="Stolte C."/>
            <person name="Sykes S."/>
            <person name="Wortman J."/>
            <person name="Nusbaum C."/>
            <person name="Birren B."/>
        </authorList>
    </citation>
    <scope>NUCLEOTIDE SEQUENCE [LARGE SCALE GENOMIC DNA]</scope>
    <source>
        <strain evidence="12">HOxBLS</strain>
    </source>
</reference>
<keyword evidence="2 8" id="KW-0812">Transmembrane</keyword>
<dbReference type="InterPro" id="IPR044751">
    <property type="entry name" value="Ion_transp-like_CBS"/>
</dbReference>
<gene>
    <name evidence="12" type="ORF">OFAG_01706</name>
</gene>
<evidence type="ECO:0000313" key="12">
    <source>
        <dbReference type="EMBL" id="EEO28553.2"/>
    </source>
</evidence>
<feature type="transmembrane region" description="Helical" evidence="9">
    <location>
        <begin position="100"/>
        <end position="120"/>
    </location>
</feature>
<evidence type="ECO:0000256" key="9">
    <source>
        <dbReference type="SAM" id="Phobius"/>
    </source>
</evidence>
<dbReference type="Gene3D" id="3.10.580.10">
    <property type="entry name" value="CBS-domain"/>
    <property type="match status" value="1"/>
</dbReference>
<evidence type="ECO:0000256" key="8">
    <source>
        <dbReference type="PROSITE-ProRule" id="PRU01193"/>
    </source>
</evidence>
<feature type="transmembrane region" description="Helical" evidence="9">
    <location>
        <begin position="60"/>
        <end position="79"/>
    </location>
</feature>
<dbReference type="RefSeq" id="WP_020994678.1">
    <property type="nucleotide sequence ID" value="NZ_CABMNL010000001.1"/>
</dbReference>
<evidence type="ECO:0000256" key="3">
    <source>
        <dbReference type="ARBA" id="ARBA00022737"/>
    </source>
</evidence>
<dbReference type="Gene3D" id="3.30.465.10">
    <property type="match status" value="1"/>
</dbReference>
<dbReference type="Pfam" id="PF00571">
    <property type="entry name" value="CBS"/>
    <property type="match status" value="1"/>
</dbReference>
<dbReference type="GO" id="GO:0005886">
    <property type="term" value="C:plasma membrane"/>
    <property type="evidence" value="ECO:0007669"/>
    <property type="project" value="TreeGrafter"/>
</dbReference>
<dbReference type="SUPFAM" id="SSF54631">
    <property type="entry name" value="CBS-domain pair"/>
    <property type="match status" value="1"/>
</dbReference>
<dbReference type="InterPro" id="IPR005170">
    <property type="entry name" value="Transptr-assoc_dom"/>
</dbReference>
<dbReference type="InterPro" id="IPR046342">
    <property type="entry name" value="CBS_dom_sf"/>
</dbReference>
<keyword evidence="4 8" id="KW-1133">Transmembrane helix</keyword>
<proteinExistence type="predicted"/>
<dbReference type="Pfam" id="PF03471">
    <property type="entry name" value="CorC_HlyC"/>
    <property type="match status" value="1"/>
</dbReference>
<dbReference type="InterPro" id="IPR000644">
    <property type="entry name" value="CBS_dom"/>
</dbReference>
<comment type="caution">
    <text evidence="12">The sequence shown here is derived from an EMBL/GenBank/DDBJ whole genome shotgun (WGS) entry which is preliminary data.</text>
</comment>
<dbReference type="PANTHER" id="PTHR22777:SF17">
    <property type="entry name" value="UPF0053 PROTEIN SLL0260"/>
    <property type="match status" value="1"/>
</dbReference>
<evidence type="ECO:0000313" key="13">
    <source>
        <dbReference type="Proteomes" id="UP000003973"/>
    </source>
</evidence>
<evidence type="ECO:0000259" key="10">
    <source>
        <dbReference type="PROSITE" id="PS51371"/>
    </source>
</evidence>
<evidence type="ECO:0000256" key="5">
    <source>
        <dbReference type="ARBA" id="ARBA00023122"/>
    </source>
</evidence>
<dbReference type="GO" id="GO:0050660">
    <property type="term" value="F:flavin adenine dinucleotide binding"/>
    <property type="evidence" value="ECO:0007669"/>
    <property type="project" value="InterPro"/>
</dbReference>
<organism evidence="12 13">
    <name type="scientific">Oxalobacter paraformigenes</name>
    <dbReference type="NCBI Taxonomy" id="556268"/>
    <lineage>
        <taxon>Bacteria</taxon>
        <taxon>Pseudomonadati</taxon>
        <taxon>Pseudomonadota</taxon>
        <taxon>Betaproteobacteria</taxon>
        <taxon>Burkholderiales</taxon>
        <taxon>Oxalobacteraceae</taxon>
        <taxon>Oxalobacter</taxon>
    </lineage>
</organism>
<dbReference type="CDD" id="cd04590">
    <property type="entry name" value="CBS_pair_CorC_HlyC_assoc"/>
    <property type="match status" value="1"/>
</dbReference>
<evidence type="ECO:0000259" key="11">
    <source>
        <dbReference type="PROSITE" id="PS51846"/>
    </source>
</evidence>
<dbReference type="InterPro" id="IPR016169">
    <property type="entry name" value="FAD-bd_PCMH_sub2"/>
</dbReference>
<feature type="domain" description="CBS" evidence="10">
    <location>
        <begin position="287"/>
        <end position="345"/>
    </location>
</feature>
<dbReference type="SUPFAM" id="SSF56176">
    <property type="entry name" value="FAD-binding/transporter-associated domain-like"/>
    <property type="match status" value="1"/>
</dbReference>